<keyword evidence="5" id="KW-1185">Reference proteome</keyword>
<dbReference type="PANTHER" id="PTHR11941:SF54">
    <property type="entry name" value="ENOYL-COA HYDRATASE, MITOCHONDRIAL"/>
    <property type="match status" value="1"/>
</dbReference>
<dbReference type="InterPro" id="IPR014748">
    <property type="entry name" value="Enoyl-CoA_hydra_C"/>
</dbReference>
<gene>
    <name evidence="4" type="ORF">RGB73_16330</name>
</gene>
<dbReference type="SUPFAM" id="SSF52096">
    <property type="entry name" value="ClpP/crotonase"/>
    <property type="match status" value="1"/>
</dbReference>
<organism evidence="4 5">
    <name type="scientific">Brevibacillus brevis</name>
    <name type="common">Bacillus brevis</name>
    <dbReference type="NCBI Taxonomy" id="1393"/>
    <lineage>
        <taxon>Bacteria</taxon>
        <taxon>Bacillati</taxon>
        <taxon>Bacillota</taxon>
        <taxon>Bacilli</taxon>
        <taxon>Bacillales</taxon>
        <taxon>Paenibacillaceae</taxon>
        <taxon>Brevibacillus</taxon>
    </lineage>
</organism>
<sequence length="262" mass="28682">MSSKNLAYTDLIVKKESGIGKIIINREAQRNAISPNTWKELEWAIDDFEDDPNIKVAIVTGAGNKSFAAGADLKAMQKRTAKDILSSNAPRVLMKMEQSRIVYIASINGVALGGGCEVALACDIRIASKNAKFGQPEVLLSLIPAGGGTQRLPRIIGESMAKDLIFTGRVIDGEEALRIGLISQLCEFEELEQETEKKAASILKNGPLAVEYAKTIMNSTITYDNRGYLLEKLYQGHLMNSEDTKEGISAFLEKRKPNFKGE</sequence>
<reference evidence="4 5" key="1">
    <citation type="submission" date="2023-09" db="EMBL/GenBank/DDBJ databases">
        <title>Complete Genome and Methylome dissection of Bacillus brevis NEB573 original source of BbsI restriction endonuclease.</title>
        <authorList>
            <person name="Fomenkov A."/>
            <person name="Roberts R.D."/>
        </authorList>
    </citation>
    <scope>NUCLEOTIDE SEQUENCE [LARGE SCALE GENOMIC DNA]</scope>
    <source>
        <strain evidence="4 5">NEB573</strain>
    </source>
</reference>
<evidence type="ECO:0000256" key="1">
    <source>
        <dbReference type="ARBA" id="ARBA00005254"/>
    </source>
</evidence>
<dbReference type="InterPro" id="IPR029045">
    <property type="entry name" value="ClpP/crotonase-like_dom_sf"/>
</dbReference>
<dbReference type="Pfam" id="PF00378">
    <property type="entry name" value="ECH_1"/>
    <property type="match status" value="1"/>
</dbReference>
<evidence type="ECO:0000256" key="2">
    <source>
        <dbReference type="ARBA" id="ARBA00023239"/>
    </source>
</evidence>
<dbReference type="Proteomes" id="UP001256827">
    <property type="component" value="Chromosome"/>
</dbReference>
<dbReference type="Gene3D" id="3.90.226.10">
    <property type="entry name" value="2-enoyl-CoA Hydratase, Chain A, domain 1"/>
    <property type="match status" value="1"/>
</dbReference>
<dbReference type="PANTHER" id="PTHR11941">
    <property type="entry name" value="ENOYL-COA HYDRATASE-RELATED"/>
    <property type="match status" value="1"/>
</dbReference>
<comment type="similarity">
    <text evidence="1 3">Belongs to the enoyl-CoA hydratase/isomerase family.</text>
</comment>
<keyword evidence="2" id="KW-0456">Lyase</keyword>
<dbReference type="CDD" id="cd06558">
    <property type="entry name" value="crotonase-like"/>
    <property type="match status" value="1"/>
</dbReference>
<dbReference type="InterPro" id="IPR018376">
    <property type="entry name" value="Enoyl-CoA_hyd/isom_CS"/>
</dbReference>
<proteinExistence type="inferred from homology"/>
<evidence type="ECO:0000313" key="5">
    <source>
        <dbReference type="Proteomes" id="UP001256827"/>
    </source>
</evidence>
<evidence type="ECO:0000256" key="3">
    <source>
        <dbReference type="RuleBase" id="RU003707"/>
    </source>
</evidence>
<protein>
    <submittedName>
        <fullName evidence="4">Enoyl-CoA hydratase-related protein</fullName>
    </submittedName>
</protein>
<dbReference type="RefSeq" id="WP_310763608.1">
    <property type="nucleotide sequence ID" value="NZ_CP134050.1"/>
</dbReference>
<dbReference type="InterPro" id="IPR001753">
    <property type="entry name" value="Enoyl-CoA_hydra/iso"/>
</dbReference>
<name>A0ABY9SZ62_BREBE</name>
<dbReference type="Gene3D" id="1.10.12.10">
    <property type="entry name" value="Lyase 2-enoyl-coa Hydratase, Chain A, domain 2"/>
    <property type="match status" value="1"/>
</dbReference>
<evidence type="ECO:0000313" key="4">
    <source>
        <dbReference type="EMBL" id="WNC12306.1"/>
    </source>
</evidence>
<accession>A0ABY9SZ62</accession>
<dbReference type="PROSITE" id="PS00166">
    <property type="entry name" value="ENOYL_COA_HYDRATASE"/>
    <property type="match status" value="1"/>
</dbReference>
<dbReference type="EMBL" id="CP134050">
    <property type="protein sequence ID" value="WNC12306.1"/>
    <property type="molecule type" value="Genomic_DNA"/>
</dbReference>